<gene>
    <name evidence="6" type="ORF">JYK02_25740</name>
</gene>
<evidence type="ECO:0000313" key="6">
    <source>
        <dbReference type="EMBL" id="MBN8230925.1"/>
    </source>
</evidence>
<reference evidence="6 7" key="1">
    <citation type="submission" date="2021-02" db="EMBL/GenBank/DDBJ databases">
        <title>De Novo genome assembly of isolated myxobacteria.</title>
        <authorList>
            <person name="Stevens D.C."/>
        </authorList>
    </citation>
    <scope>NUCLEOTIDE SEQUENCE [LARGE SCALE GENOMIC DNA]</scope>
    <source>
        <strain evidence="6 7">ATCC 29039</strain>
    </source>
</reference>
<dbReference type="Gene3D" id="1.10.760.10">
    <property type="entry name" value="Cytochrome c-like domain"/>
    <property type="match status" value="1"/>
</dbReference>
<dbReference type="RefSeq" id="WP_207054813.1">
    <property type="nucleotide sequence ID" value="NZ_JAFIMU010000007.1"/>
</dbReference>
<organism evidence="6 7">
    <name type="scientific">Corallococcus macrosporus</name>
    <dbReference type="NCBI Taxonomy" id="35"/>
    <lineage>
        <taxon>Bacteria</taxon>
        <taxon>Pseudomonadati</taxon>
        <taxon>Myxococcota</taxon>
        <taxon>Myxococcia</taxon>
        <taxon>Myxococcales</taxon>
        <taxon>Cystobacterineae</taxon>
        <taxon>Myxococcaceae</taxon>
        <taxon>Corallococcus</taxon>
    </lineage>
</organism>
<feature type="domain" description="Cytochrome c" evidence="5">
    <location>
        <begin position="33"/>
        <end position="124"/>
    </location>
</feature>
<dbReference type="Pfam" id="PF00034">
    <property type="entry name" value="Cytochrom_C"/>
    <property type="match status" value="1"/>
</dbReference>
<evidence type="ECO:0000259" key="5">
    <source>
        <dbReference type="PROSITE" id="PS51007"/>
    </source>
</evidence>
<proteinExistence type="predicted"/>
<keyword evidence="3 4" id="KW-0408">Iron</keyword>
<keyword evidence="7" id="KW-1185">Reference proteome</keyword>
<evidence type="ECO:0000256" key="1">
    <source>
        <dbReference type="ARBA" id="ARBA00022617"/>
    </source>
</evidence>
<keyword evidence="2 4" id="KW-0479">Metal-binding</keyword>
<dbReference type="InterPro" id="IPR036909">
    <property type="entry name" value="Cyt_c-like_dom_sf"/>
</dbReference>
<keyword evidence="1 4" id="KW-0349">Heme</keyword>
<dbReference type="InterPro" id="IPR009056">
    <property type="entry name" value="Cyt_c-like_dom"/>
</dbReference>
<name>A0ABS3DHX4_9BACT</name>
<evidence type="ECO:0000256" key="2">
    <source>
        <dbReference type="ARBA" id="ARBA00022723"/>
    </source>
</evidence>
<evidence type="ECO:0000256" key="3">
    <source>
        <dbReference type="ARBA" id="ARBA00023004"/>
    </source>
</evidence>
<dbReference type="EMBL" id="JAFIMU010000007">
    <property type="protein sequence ID" value="MBN8230925.1"/>
    <property type="molecule type" value="Genomic_DNA"/>
</dbReference>
<dbReference type="PROSITE" id="PS51257">
    <property type="entry name" value="PROKAR_LIPOPROTEIN"/>
    <property type="match status" value="1"/>
</dbReference>
<evidence type="ECO:0000256" key="4">
    <source>
        <dbReference type="PROSITE-ProRule" id="PRU00433"/>
    </source>
</evidence>
<dbReference type="Proteomes" id="UP000664052">
    <property type="component" value="Unassembled WGS sequence"/>
</dbReference>
<accession>A0ABS3DHX4</accession>
<protein>
    <submittedName>
        <fullName evidence="6">C-type cytochrome</fullName>
    </submittedName>
</protein>
<dbReference type="SUPFAM" id="SSF46626">
    <property type="entry name" value="Cytochrome c"/>
    <property type="match status" value="1"/>
</dbReference>
<comment type="caution">
    <text evidence="6">The sequence shown here is derived from an EMBL/GenBank/DDBJ whole genome shotgun (WGS) entry which is preliminary data.</text>
</comment>
<evidence type="ECO:0000313" key="7">
    <source>
        <dbReference type="Proteomes" id="UP000664052"/>
    </source>
</evidence>
<sequence length="124" mass="13040">MRTAWVVCVLLVGGCKQAAEQDAKQTAVAITGGDVERGKAALQHYGCGGCHVIPGVPGSTGQVGPSLEGIALRTYLAGRLPNAPENMMRWVQHPQAVEPGNAMPELGVKDADARDIAAYLYTLR</sequence>
<dbReference type="PROSITE" id="PS51007">
    <property type="entry name" value="CYTC"/>
    <property type="match status" value="1"/>
</dbReference>